<dbReference type="InterPro" id="IPR032675">
    <property type="entry name" value="LRR_dom_sf"/>
</dbReference>
<protein>
    <recommendedName>
        <fullName evidence="1">Disease resistance protein At4g27190-like leucine-rich repeats domain-containing protein</fullName>
    </recommendedName>
</protein>
<reference evidence="2" key="1">
    <citation type="submission" date="2020-05" db="EMBL/GenBank/DDBJ databases">
        <title>WGS assembly of Panicum virgatum.</title>
        <authorList>
            <person name="Lovell J.T."/>
            <person name="Jenkins J."/>
            <person name="Shu S."/>
            <person name="Juenger T.E."/>
            <person name="Schmutz J."/>
        </authorList>
    </citation>
    <scope>NUCLEOTIDE SEQUENCE</scope>
    <source>
        <strain evidence="2">AP13</strain>
    </source>
</reference>
<dbReference type="Proteomes" id="UP000823388">
    <property type="component" value="Chromosome 7K"/>
</dbReference>
<evidence type="ECO:0000313" key="3">
    <source>
        <dbReference type="Proteomes" id="UP000823388"/>
    </source>
</evidence>
<dbReference type="InterPro" id="IPR057135">
    <property type="entry name" value="At4g27190-like_LRR"/>
</dbReference>
<proteinExistence type="predicted"/>
<dbReference type="EMBL" id="CM029049">
    <property type="protein sequence ID" value="KAG2570677.1"/>
    <property type="molecule type" value="Genomic_DNA"/>
</dbReference>
<dbReference type="PANTHER" id="PTHR33463:SF103">
    <property type="entry name" value="NB-ARC DOMAIN-CONTAINING PROTEIN"/>
    <property type="match status" value="1"/>
</dbReference>
<sequence length="634" mass="72230">MEFFQSLCVLDISHTDWELDLSQDIMEQMAVNIREVHIKKGRFWCSNLAWRQLQNLRKLRVIEPTSSWETGKRDEFMDMVKLELLDLSGNNAIQVLPSLCGATGLKTLILDGCGGLEHVGLEGLPPSLESFSLDAGAGGDGNSNTAKISRIILAGCAKLVGFRLLGSLPNLEELDLSRTAVKTVDLSKVVQVQNLQKILLMGCERLRAIVWPEKGMRQLRLLHIDTRQEVDLRETPHDSLVCKEQEQYCQARVCIADMRFFQSLLLASGEEPRWINSLFKLDLYLSCPSKDDRKNNGRQGSPFDRTGKVVGSPALHKPLISKTCGTYNGVSIEEITPEIGGVTELQFEPQDLHIEICQGMINTNVAGDQGIRALCFVMDSIQSLYLHDNSSITPVIPEQTTSTRRQAINYRPLKWCRVERCPKLDTVFHTDYDIEFCFDDLETFWAADLLMARSIWSRGRIVDRWDAESFARLRAIHLSMCPRLQFVLPLSWNGTLSSLETLHIVRCGDLRQVFPVEAVIQNVIAWRYPNSMLGFPRLKNLYLHDLSSLQQICEAKMFAPQLETVRLRGCWGLRRLPATDPDRRDGRRVAVDCEKDWWDNLEWDGLDVGHHPSLFAPRHPAYYKKRLLRTTVLR</sequence>
<name>A0A8T0Q6Z6_PANVG</name>
<dbReference type="Gene3D" id="3.80.10.10">
    <property type="entry name" value="Ribonuclease Inhibitor"/>
    <property type="match status" value="2"/>
</dbReference>
<gene>
    <name evidence="2" type="ORF">PVAP13_7KG095509</name>
</gene>
<dbReference type="SUPFAM" id="SSF52058">
    <property type="entry name" value="L domain-like"/>
    <property type="match status" value="1"/>
</dbReference>
<dbReference type="AlphaFoldDB" id="A0A8T0Q6Z6"/>
<evidence type="ECO:0000259" key="1">
    <source>
        <dbReference type="Pfam" id="PF23247"/>
    </source>
</evidence>
<feature type="domain" description="Disease resistance protein At4g27190-like leucine-rich repeats" evidence="1">
    <location>
        <begin position="466"/>
        <end position="576"/>
    </location>
</feature>
<evidence type="ECO:0000313" key="2">
    <source>
        <dbReference type="EMBL" id="KAG2570677.1"/>
    </source>
</evidence>
<organism evidence="2 3">
    <name type="scientific">Panicum virgatum</name>
    <name type="common">Blackwell switchgrass</name>
    <dbReference type="NCBI Taxonomy" id="38727"/>
    <lineage>
        <taxon>Eukaryota</taxon>
        <taxon>Viridiplantae</taxon>
        <taxon>Streptophyta</taxon>
        <taxon>Embryophyta</taxon>
        <taxon>Tracheophyta</taxon>
        <taxon>Spermatophyta</taxon>
        <taxon>Magnoliopsida</taxon>
        <taxon>Liliopsida</taxon>
        <taxon>Poales</taxon>
        <taxon>Poaceae</taxon>
        <taxon>PACMAD clade</taxon>
        <taxon>Panicoideae</taxon>
        <taxon>Panicodae</taxon>
        <taxon>Paniceae</taxon>
        <taxon>Panicinae</taxon>
        <taxon>Panicum</taxon>
        <taxon>Panicum sect. Hiantes</taxon>
    </lineage>
</organism>
<keyword evidence="3" id="KW-1185">Reference proteome</keyword>
<accession>A0A8T0Q6Z6</accession>
<dbReference type="InterPro" id="IPR050905">
    <property type="entry name" value="Plant_NBS-LRR"/>
</dbReference>
<dbReference type="Pfam" id="PF23247">
    <property type="entry name" value="LRR_RPS2"/>
    <property type="match status" value="1"/>
</dbReference>
<comment type="caution">
    <text evidence="2">The sequence shown here is derived from an EMBL/GenBank/DDBJ whole genome shotgun (WGS) entry which is preliminary data.</text>
</comment>
<dbReference type="PANTHER" id="PTHR33463">
    <property type="entry name" value="NB-ARC DOMAIN-CONTAINING PROTEIN-RELATED"/>
    <property type="match status" value="1"/>
</dbReference>
<dbReference type="OrthoDB" id="677097at2759"/>